<dbReference type="RefSeq" id="WP_151134480.1">
    <property type="nucleotide sequence ID" value="NZ_VZUS01000001.1"/>
</dbReference>
<dbReference type="EMBL" id="VZUS01000001">
    <property type="protein sequence ID" value="KAB1186618.1"/>
    <property type="molecule type" value="Genomic_DNA"/>
</dbReference>
<comment type="caution">
    <text evidence="1">The sequence shown here is derived from an EMBL/GenBank/DDBJ whole genome shotgun (WGS) entry which is preliminary data.</text>
</comment>
<proteinExistence type="predicted"/>
<reference evidence="1" key="1">
    <citation type="submission" date="2019-09" db="EMBL/GenBank/DDBJ databases">
        <title>Genomic analysis of Haloferax sp. CBA1149.</title>
        <authorList>
            <person name="Roh S.W."/>
        </authorList>
    </citation>
    <scope>NUCLEOTIDE SEQUENCE</scope>
    <source>
        <strain evidence="1">CBA1149</strain>
    </source>
</reference>
<organism evidence="1">
    <name type="scientific">Haloferax sp. CBA1149</name>
    <dbReference type="NCBI Taxonomy" id="2650753"/>
    <lineage>
        <taxon>Archaea</taxon>
        <taxon>Methanobacteriati</taxon>
        <taxon>Methanobacteriota</taxon>
        <taxon>Stenosarchaea group</taxon>
        <taxon>Halobacteria</taxon>
        <taxon>Halobacteriales</taxon>
        <taxon>Haloferacaceae</taxon>
        <taxon>Haloferax</taxon>
    </lineage>
</organism>
<gene>
    <name evidence="1" type="ORF">Hfx1149_00645</name>
</gene>
<name>A0A643JTS9_9EURY</name>
<evidence type="ECO:0000313" key="1">
    <source>
        <dbReference type="EMBL" id="KAB1186618.1"/>
    </source>
</evidence>
<protein>
    <submittedName>
        <fullName evidence="1">Uncharacterized protein</fullName>
    </submittedName>
</protein>
<accession>A0A643JTS9</accession>
<sequence length="77" mass="8769">MSTDTTQRVGSIVERTELGHELVVVTEWRASTTDSLADLAAFDHDRRRFWRCTECRQEHASKDAFDAVCIASRPTNN</sequence>
<dbReference type="AlphaFoldDB" id="A0A643JTS9"/>